<sequence>MRNQLVKPLVALFLSTASIEASAGLVSFTSTEFQQTLDGQVFTFAIDNAPLADLVAGSFTVHARGDYSINASTANPENIAVTFESVISNLKFAPIAPPVNSSSVFVDANNYSTVTNADLVEWSRSTLLPGALLQSWTQDNKILITLALSPDVTADLNAGQGSNPFVQATITYTTSAVPLPAATWLFLSGLIGMVGYGKQRKAD</sequence>
<gene>
    <name evidence="3" type="ORF">QLH52_07370</name>
</gene>
<dbReference type="EMBL" id="JAXARY010000005">
    <property type="protein sequence ID" value="MDX8127094.1"/>
    <property type="molecule type" value="Genomic_DNA"/>
</dbReference>
<comment type="caution">
    <text evidence="3">The sequence shown here is derived from an EMBL/GenBank/DDBJ whole genome shotgun (WGS) entry which is preliminary data.</text>
</comment>
<keyword evidence="1" id="KW-1133">Transmembrane helix</keyword>
<keyword evidence="1" id="KW-0812">Transmembrane</keyword>
<evidence type="ECO:0000313" key="3">
    <source>
        <dbReference type="EMBL" id="MDX8127094.1"/>
    </source>
</evidence>
<accession>A0ABU4UEC6</accession>
<feature type="chain" id="PRO_5045451137" evidence="2">
    <location>
        <begin position="24"/>
        <end position="203"/>
    </location>
</feature>
<name>A0ABU4UEC6_9GAMM</name>
<protein>
    <submittedName>
        <fullName evidence="3">VPLPA-CTERM sorting domain-containing protein</fullName>
    </submittedName>
</protein>
<feature type="signal peptide" evidence="2">
    <location>
        <begin position="1"/>
        <end position="23"/>
    </location>
</feature>
<evidence type="ECO:0000256" key="1">
    <source>
        <dbReference type="SAM" id="Phobius"/>
    </source>
</evidence>
<proteinExistence type="predicted"/>
<evidence type="ECO:0000313" key="4">
    <source>
        <dbReference type="Proteomes" id="UP001284537"/>
    </source>
</evidence>
<feature type="transmembrane region" description="Helical" evidence="1">
    <location>
        <begin position="177"/>
        <end position="197"/>
    </location>
</feature>
<reference evidence="3 4" key="1">
    <citation type="submission" date="2023-11" db="EMBL/GenBank/DDBJ databases">
        <authorList>
            <person name="Ouyang M.-Y."/>
        </authorList>
    </citation>
    <scope>NUCLEOTIDE SEQUENCE [LARGE SCALE GENOMIC DNA]</scope>
    <source>
        <strain evidence="3 4">OY6</strain>
    </source>
</reference>
<dbReference type="RefSeq" id="WP_033158243.1">
    <property type="nucleotide sequence ID" value="NZ_JAXARY010000005.1"/>
</dbReference>
<organism evidence="3 4">
    <name type="scientific">Methylomonas defluvii</name>
    <dbReference type="NCBI Taxonomy" id="3045149"/>
    <lineage>
        <taxon>Bacteria</taxon>
        <taxon>Pseudomonadati</taxon>
        <taxon>Pseudomonadota</taxon>
        <taxon>Gammaproteobacteria</taxon>
        <taxon>Methylococcales</taxon>
        <taxon>Methylococcaceae</taxon>
        <taxon>Methylomonas</taxon>
    </lineage>
</organism>
<keyword evidence="1" id="KW-0472">Membrane</keyword>
<keyword evidence="4" id="KW-1185">Reference proteome</keyword>
<keyword evidence="2" id="KW-0732">Signal</keyword>
<dbReference type="Proteomes" id="UP001284537">
    <property type="component" value="Unassembled WGS sequence"/>
</dbReference>
<evidence type="ECO:0000256" key="2">
    <source>
        <dbReference type="SAM" id="SignalP"/>
    </source>
</evidence>